<dbReference type="EMBL" id="GGFJ01014581">
    <property type="protein sequence ID" value="MBW63722.1"/>
    <property type="molecule type" value="Transcribed_RNA"/>
</dbReference>
<dbReference type="AlphaFoldDB" id="A0A2M4CEH0"/>
<sequence length="69" mass="8009">MLLLQLLGATPPTPLKLPFHCFWLMPLWWASCPSRTPHHQPRSHKLLFCALTRRETWTKRCEQEAGGGK</sequence>
<name>A0A2M4CEH0_9DIPT</name>
<evidence type="ECO:0000313" key="1">
    <source>
        <dbReference type="EMBL" id="MBW63722.1"/>
    </source>
</evidence>
<proteinExistence type="predicted"/>
<protein>
    <submittedName>
        <fullName evidence="1">Putative secreted protein</fullName>
    </submittedName>
</protein>
<organism evidence="1">
    <name type="scientific">Anopheles marajoara</name>
    <dbReference type="NCBI Taxonomy" id="58244"/>
    <lineage>
        <taxon>Eukaryota</taxon>
        <taxon>Metazoa</taxon>
        <taxon>Ecdysozoa</taxon>
        <taxon>Arthropoda</taxon>
        <taxon>Hexapoda</taxon>
        <taxon>Insecta</taxon>
        <taxon>Pterygota</taxon>
        <taxon>Neoptera</taxon>
        <taxon>Endopterygota</taxon>
        <taxon>Diptera</taxon>
        <taxon>Nematocera</taxon>
        <taxon>Culicoidea</taxon>
        <taxon>Culicidae</taxon>
        <taxon>Anophelinae</taxon>
        <taxon>Anopheles</taxon>
    </lineage>
</organism>
<reference evidence="1" key="1">
    <citation type="submission" date="2018-01" db="EMBL/GenBank/DDBJ databases">
        <title>An insight into the sialome of Amazonian anophelines.</title>
        <authorList>
            <person name="Ribeiro J.M."/>
            <person name="Scarpassa V."/>
            <person name="Calvo E."/>
        </authorList>
    </citation>
    <scope>NUCLEOTIDE SEQUENCE</scope>
    <source>
        <tissue evidence="1">Salivary glands</tissue>
    </source>
</reference>
<accession>A0A2M4CEH0</accession>